<dbReference type="Proteomes" id="UP000321301">
    <property type="component" value="Unassembled WGS sequence"/>
</dbReference>
<protein>
    <recommendedName>
        <fullName evidence="3">DUF1330 domain-containing protein</fullName>
    </recommendedName>
</protein>
<dbReference type="AlphaFoldDB" id="A0A512CB52"/>
<evidence type="ECO:0008006" key="3">
    <source>
        <dbReference type="Google" id="ProtNLM"/>
    </source>
</evidence>
<dbReference type="EMBL" id="BJYV01000007">
    <property type="protein sequence ID" value="GEO21442.1"/>
    <property type="molecule type" value="Genomic_DNA"/>
</dbReference>
<keyword evidence="2" id="KW-1185">Reference proteome</keyword>
<evidence type="ECO:0000313" key="1">
    <source>
        <dbReference type="EMBL" id="GEO21442.1"/>
    </source>
</evidence>
<comment type="caution">
    <text evidence="1">The sequence shown here is derived from an EMBL/GenBank/DDBJ whole genome shotgun (WGS) entry which is preliminary data.</text>
</comment>
<dbReference type="InterPro" id="IPR011008">
    <property type="entry name" value="Dimeric_a/b-barrel"/>
</dbReference>
<dbReference type="PANTHER" id="PTHR40257">
    <property type="match status" value="1"/>
</dbReference>
<name>A0A512CB52_9BACT</name>
<gene>
    <name evidence="1" type="ORF">CQA01_19760</name>
</gene>
<dbReference type="Gene3D" id="3.30.70.100">
    <property type="match status" value="1"/>
</dbReference>
<organism evidence="1 2">
    <name type="scientific">Cyclobacterium qasimii</name>
    <dbReference type="NCBI Taxonomy" id="1350429"/>
    <lineage>
        <taxon>Bacteria</taxon>
        <taxon>Pseudomonadati</taxon>
        <taxon>Bacteroidota</taxon>
        <taxon>Cytophagia</taxon>
        <taxon>Cytophagales</taxon>
        <taxon>Cyclobacteriaceae</taxon>
        <taxon>Cyclobacterium</taxon>
    </lineage>
</organism>
<sequence length="142" mass="16223">MDKYLDADPEAGIRFYKDFNDKGKVVMMNLLKFRTVADYTNLESLKSADPITGEQAYELYMDNTMPELNKAGSRILFYGECKHFIIGPDAEKWDAVLLVEHQSVNAFIAFSQNKDFLENAGHRTAALEDSRLLPISENEKYT</sequence>
<dbReference type="SUPFAM" id="SSF54909">
    <property type="entry name" value="Dimeric alpha+beta barrel"/>
    <property type="match status" value="1"/>
</dbReference>
<proteinExistence type="predicted"/>
<dbReference type="RefSeq" id="WP_020889126.1">
    <property type="nucleotide sequence ID" value="NZ_BJYV01000007.1"/>
</dbReference>
<evidence type="ECO:0000313" key="2">
    <source>
        <dbReference type="Proteomes" id="UP000321301"/>
    </source>
</evidence>
<reference evidence="1 2" key="1">
    <citation type="submission" date="2019-07" db="EMBL/GenBank/DDBJ databases">
        <title>Whole genome shotgun sequence of Cyclobacterium qasimii NBRC 106168.</title>
        <authorList>
            <person name="Hosoyama A."/>
            <person name="Uohara A."/>
            <person name="Ohji S."/>
            <person name="Ichikawa N."/>
        </authorList>
    </citation>
    <scope>NUCLEOTIDE SEQUENCE [LARGE SCALE GENOMIC DNA]</scope>
    <source>
        <strain evidence="1 2">NBRC 106168</strain>
    </source>
</reference>
<dbReference type="PANTHER" id="PTHR40257:SF1">
    <property type="entry name" value="DUF1330 DOMAIN-CONTAINING PROTEIN"/>
    <property type="match status" value="1"/>
</dbReference>
<accession>A0A512CB52</accession>